<evidence type="ECO:0000313" key="12">
    <source>
        <dbReference type="Proteomes" id="UP000315833"/>
    </source>
</evidence>
<dbReference type="GeneID" id="93446258"/>
<name>A0A0K2HJE9_9BACT</name>
<accession>A0A0K2HJE9</accession>
<reference evidence="6" key="5">
    <citation type="submission" date="2021-06" db="EMBL/GenBank/DDBJ databases">
        <title>Collection of gut derived symbiotic bacterial strains cultured from healthy donors.</title>
        <authorList>
            <person name="Lin H."/>
            <person name="Littmann E."/>
            <person name="Pamer E.G."/>
        </authorList>
    </citation>
    <scope>NUCLEOTIDE SEQUENCE</scope>
    <source>
        <strain evidence="6">MSK.5.10</strain>
    </source>
</reference>
<evidence type="ECO:0000313" key="13">
    <source>
        <dbReference type="Proteomes" id="UP000347681"/>
    </source>
</evidence>
<proteinExistence type="predicted"/>
<reference evidence="7 17" key="4">
    <citation type="submission" date="2019-11" db="EMBL/GenBank/DDBJ databases">
        <title>Complete genome sequence of Bacteroides dorei DSM 17855.</title>
        <authorList>
            <person name="Russell J.T."/>
        </authorList>
    </citation>
    <scope>NUCLEOTIDE SEQUENCE [LARGE SCALE GENOMIC DNA]</scope>
    <source>
        <strain evidence="7 17">DSM 17855</strain>
    </source>
</reference>
<dbReference type="EMBL" id="VVZB01000004">
    <property type="protein sequence ID" value="KAA5383247.1"/>
    <property type="molecule type" value="Genomic_DNA"/>
</dbReference>
<dbReference type="Proteomes" id="UP000481616">
    <property type="component" value="Unassembled WGS sequence"/>
</dbReference>
<dbReference type="Proteomes" id="UP000777173">
    <property type="component" value="Unassembled WGS sequence"/>
</dbReference>
<dbReference type="Proteomes" id="UP000441162">
    <property type="component" value="Unassembled WGS sequence"/>
</dbReference>
<dbReference type="EMBL" id="SLTX01000001">
    <property type="protein sequence ID" value="TDB07030.1"/>
    <property type="molecule type" value="Genomic_DNA"/>
</dbReference>
<reference evidence="13 14" key="1">
    <citation type="journal article" date="2019" name="Nat. Med.">
        <title>A library of human gut bacterial isolates paired with longitudinal multiomics data enables mechanistic microbiome research.</title>
        <authorList>
            <person name="Poyet M."/>
            <person name="Groussin M."/>
            <person name="Gibbons S.M."/>
            <person name="Avila-Pacheco J."/>
            <person name="Jiang X."/>
            <person name="Kearney S.M."/>
            <person name="Perrotta A.R."/>
            <person name="Berdy B."/>
            <person name="Zhao S."/>
            <person name="Lieberman T.D."/>
            <person name="Swanson P.K."/>
            <person name="Smith M."/>
            <person name="Roesemann S."/>
            <person name="Alexander J.E."/>
            <person name="Rich S.A."/>
            <person name="Livny J."/>
            <person name="Vlamakis H."/>
            <person name="Clish C."/>
            <person name="Bullock K."/>
            <person name="Deik A."/>
            <person name="Scott J."/>
            <person name="Pierce K.A."/>
            <person name="Xavier R.J."/>
            <person name="Alm E.J."/>
        </authorList>
    </citation>
    <scope>NUCLEOTIDE SEQUENCE [LARGE SCALE GENOMIC DNA]</scope>
    <source>
        <strain evidence="4 15">BIOML-A1</strain>
        <strain evidence="1 16">BIOML-A25</strain>
        <strain evidence="5 14">BIOML-A4</strain>
        <strain evidence="2 13">BIOML-A5</strain>
        <strain evidence="3">BIOML-A8</strain>
    </source>
</reference>
<dbReference type="KEGG" id="bdh:GV66_12645"/>
<dbReference type="EMBL" id="JAHOAX010000005">
    <property type="protein sequence ID" value="MBV3122953.1"/>
    <property type="molecule type" value="Genomic_DNA"/>
</dbReference>
<reference evidence="9 12" key="3">
    <citation type="submission" date="2019-07" db="EMBL/GenBank/DDBJ databases">
        <title>Genome sequencing of Bacteroides dorei iSURF_12.</title>
        <authorList>
            <person name="Sevigny J.L."/>
            <person name="Ruoff K.L."/>
            <person name="Price C.E."/>
            <person name="Valls R.A."/>
            <person name="O'Toole G.A."/>
        </authorList>
    </citation>
    <scope>NUCLEOTIDE SEQUENCE [LARGE SCALE GENOMIC DNA]</scope>
    <source>
        <strain evidence="9 12">ANK132K_1B</strain>
    </source>
</reference>
<evidence type="ECO:0000313" key="17">
    <source>
        <dbReference type="Proteomes" id="UP000500949"/>
    </source>
</evidence>
<dbReference type="RefSeq" id="WP_005840528.1">
    <property type="nucleotide sequence ID" value="NZ_BAABZF010000001.1"/>
</dbReference>
<evidence type="ECO:0000313" key="16">
    <source>
        <dbReference type="Proteomes" id="UP000481700"/>
    </source>
</evidence>
<dbReference type="AlphaFoldDB" id="A0A0K2HJE9"/>
<dbReference type="EMBL" id="VOIF01000010">
    <property type="protein sequence ID" value="TWV72313.1"/>
    <property type="molecule type" value="Genomic_DNA"/>
</dbReference>
<gene>
    <name evidence="8" type="ORF">E1J06_06170</name>
    <name evidence="3" type="ORF">F2Y44_01955</name>
    <name evidence="5" type="ORF">F2Y51_23310</name>
    <name evidence="4" type="ORF">F2Y58_23595</name>
    <name evidence="2" type="ORF">F2Y61_10455</name>
    <name evidence="1" type="ORF">F2Z07_00205</name>
    <name evidence="9" type="ORF">FSA04_09880</name>
    <name evidence="7" type="ORF">GKD17_06110</name>
    <name evidence="6" type="ORF">KSU80_07140</name>
    <name evidence="10" type="ORF">QNN11_08945</name>
</gene>
<evidence type="ECO:0000313" key="14">
    <source>
        <dbReference type="Proteomes" id="UP000441162"/>
    </source>
</evidence>
<reference evidence="8 11" key="2">
    <citation type="journal article" date="2019" name="Nat. Microbiol.">
        <title>Genomic variation and strain-specific functional adaptation in the human gut microbiome during early life.</title>
        <authorList>
            <person name="Vatanen T."/>
            <person name="Plichta D.R."/>
            <person name="Somani J."/>
            <person name="Munch P.C."/>
            <person name="Arthur T.D."/>
            <person name="Hall A.B."/>
            <person name="Rudolf S."/>
            <person name="Oakeley E.J."/>
            <person name="Ke X."/>
            <person name="Young R.A."/>
            <person name="Haiser H.J."/>
            <person name="Kolde R."/>
            <person name="Yassour M."/>
            <person name="Luopajarvi K."/>
            <person name="Siljander H."/>
            <person name="Virtanen S.M."/>
            <person name="Ilonen J."/>
            <person name="Uibo R."/>
            <person name="Tillmann V."/>
            <person name="Mokurov S."/>
            <person name="Dorshakova N."/>
            <person name="Porter J.A."/>
            <person name="McHardy A.C."/>
            <person name="Lahdesmaki H."/>
            <person name="Vlamakis H."/>
            <person name="Huttenhower C."/>
            <person name="Knip M."/>
            <person name="Xavier R.J."/>
        </authorList>
    </citation>
    <scope>NUCLEOTIDE SEQUENCE [LARGE SCALE GENOMIC DNA]</scope>
    <source>
        <strain evidence="8 11">RJX1052</strain>
    </source>
</reference>
<evidence type="ECO:0000313" key="11">
    <source>
        <dbReference type="Proteomes" id="UP000294834"/>
    </source>
</evidence>
<dbReference type="Proteomes" id="UP000315833">
    <property type="component" value="Unassembled WGS sequence"/>
</dbReference>
<organism evidence="4 15">
    <name type="scientific">Phocaeicola dorei</name>
    <dbReference type="NCBI Taxonomy" id="357276"/>
    <lineage>
        <taxon>Bacteria</taxon>
        <taxon>Pseudomonadati</taxon>
        <taxon>Bacteroidota</taxon>
        <taxon>Bacteroidia</taxon>
        <taxon>Bacteroidales</taxon>
        <taxon>Bacteroidaceae</taxon>
        <taxon>Phocaeicola</taxon>
    </lineage>
</organism>
<dbReference type="EMBL" id="VVZV01000001">
    <property type="protein sequence ID" value="KAA5324822.1"/>
    <property type="molecule type" value="Genomic_DNA"/>
</dbReference>
<evidence type="ECO:0000313" key="3">
    <source>
        <dbReference type="EMBL" id="KAA5388504.1"/>
    </source>
</evidence>
<evidence type="ECO:0000313" key="10">
    <source>
        <dbReference type="EMBL" id="WHX11388.1"/>
    </source>
</evidence>
<evidence type="ECO:0000313" key="1">
    <source>
        <dbReference type="EMBL" id="KAA5324822.1"/>
    </source>
</evidence>
<dbReference type="GeneID" id="23318963"/>
<evidence type="ECO:0000313" key="8">
    <source>
        <dbReference type="EMBL" id="TDB07030.1"/>
    </source>
</evidence>
<evidence type="ECO:0000313" key="6">
    <source>
        <dbReference type="EMBL" id="MBV3122953.1"/>
    </source>
</evidence>
<sequence length="73" mass="8825">MAKKEYRQLSAQEETAFILMVLLDEGKSNLPYRLLRCLTSVHFANQYYLKRLFSGYRSLNYNFYRDKFEKEQG</sequence>
<evidence type="ECO:0000313" key="9">
    <source>
        <dbReference type="EMBL" id="TWV72313.1"/>
    </source>
</evidence>
<dbReference type="EMBL" id="VVZE01000001">
    <property type="protein sequence ID" value="KAA5388504.1"/>
    <property type="molecule type" value="Genomic_DNA"/>
</dbReference>
<evidence type="ECO:0000313" key="2">
    <source>
        <dbReference type="EMBL" id="KAA5383247.1"/>
    </source>
</evidence>
<dbReference type="Proteomes" id="UP001177934">
    <property type="component" value="Chromosome"/>
</dbReference>
<evidence type="ECO:0000313" key="15">
    <source>
        <dbReference type="Proteomes" id="UP000481616"/>
    </source>
</evidence>
<dbReference type="Proteomes" id="UP000294834">
    <property type="component" value="Unassembled WGS sequence"/>
</dbReference>
<dbReference type="Proteomes" id="UP000481700">
    <property type="component" value="Unassembled WGS sequence"/>
</dbReference>
<dbReference type="EMBL" id="VVYY01000041">
    <property type="protein sequence ID" value="KAA5391576.1"/>
    <property type="molecule type" value="Genomic_DNA"/>
</dbReference>
<dbReference type="EMBL" id="VVZA01000042">
    <property type="protein sequence ID" value="KAA5401089.1"/>
    <property type="molecule type" value="Genomic_DNA"/>
</dbReference>
<dbReference type="EMBL" id="CP126056">
    <property type="protein sequence ID" value="WHX11388.1"/>
    <property type="molecule type" value="Genomic_DNA"/>
</dbReference>
<evidence type="ECO:0000313" key="5">
    <source>
        <dbReference type="EMBL" id="KAA5401089.1"/>
    </source>
</evidence>
<evidence type="ECO:0000313" key="4">
    <source>
        <dbReference type="EMBL" id="KAA5391576.1"/>
    </source>
</evidence>
<reference evidence="10" key="6">
    <citation type="journal article" date="2023" name="Nat. Commun.">
        <title>Identification of a novel Human Milk Oligosaccharides utilization cluster in the infant gut commensal Bacteroides dorei.</title>
        <authorList>
            <person name="Kijner S."/>
            <person name="Ennis D."/>
            <person name="Shmorak S."/>
            <person name="Florentin A."/>
            <person name="Yassour M."/>
        </authorList>
    </citation>
    <scope>NUCLEOTIDE SEQUENCE</scope>
    <source>
        <strain evidence="10">2</strain>
    </source>
</reference>
<dbReference type="Proteomes" id="UP000347681">
    <property type="component" value="Unassembled WGS sequence"/>
</dbReference>
<dbReference type="Proteomes" id="UP000500949">
    <property type="component" value="Chromosome"/>
</dbReference>
<evidence type="ECO:0000313" key="7">
    <source>
        <dbReference type="EMBL" id="QJR76001.1"/>
    </source>
</evidence>
<protein>
    <submittedName>
        <fullName evidence="4">Uncharacterized protein</fullName>
    </submittedName>
</protein>
<dbReference type="EMBL" id="CP046176">
    <property type="protein sequence ID" value="QJR76001.1"/>
    <property type="molecule type" value="Genomic_DNA"/>
</dbReference>